<dbReference type="OrthoDB" id="4085843at2759"/>
<dbReference type="InterPro" id="IPR035969">
    <property type="entry name" value="Rab-GAP_TBC_sf"/>
</dbReference>
<dbReference type="PANTHER" id="PTHR47219:SF9">
    <property type="entry name" value="GTPASE ACTIVATING PROTEIN AND CENTROSOME-ASSOCIATED, ISOFORM B"/>
    <property type="match status" value="1"/>
</dbReference>
<accession>A0A1L0C533</accession>
<dbReference type="InterPro" id="IPR050302">
    <property type="entry name" value="Rab_GAP_TBC_domain"/>
</dbReference>
<sequence>MSTEKSPEPADPISAPTTPVSHTPQTPPDLPPKNAPPLPPRDGKPNFKPIYNMKSLTATILAFRQSELYGSPGMNMYGDIFASTPVEMEPRLATAVSDSPEWASIIRDYSDEYIRTNRVHEIEQLVLKGIPASVRPLVYLKTMRVRSHIENVSYHSVVKRAKSAQWENACAVESSLPEDVAELLQVYEYCIKEINSAAQEPDVTTKKFVNGVLPFLVNLPGLGKPEVLALVFKFGALVNRASKDEFYYKCSRAVEDADGDVLLHISKQGVDISEFYKGILLDLFSSGIEQEVLLCILDLVVFEGIDFLVRLIAALFSEHSAKILKAKDDELSNYIFSDKFLLSASHDTICKATDTEISLIKYENEFQLMSANAISGNDNELSNLKDANEDLMLRISDIRKKIENLKKTQTEILSQSEEYTQRLLAAQKEKKDLSDLAQELQAKYAHLTMKENLNNTIQANKEISSENADLEAQIEEISKKVEGKKQKLEKISNA</sequence>
<feature type="compositionally biased region" description="Pro residues" evidence="2">
    <location>
        <begin position="25"/>
        <end position="40"/>
    </location>
</feature>
<organism evidence="4 5">
    <name type="scientific">Sungouiella intermedia</name>
    <dbReference type="NCBI Taxonomy" id="45354"/>
    <lineage>
        <taxon>Eukaryota</taxon>
        <taxon>Fungi</taxon>
        <taxon>Dikarya</taxon>
        <taxon>Ascomycota</taxon>
        <taxon>Saccharomycotina</taxon>
        <taxon>Pichiomycetes</taxon>
        <taxon>Metschnikowiaceae</taxon>
        <taxon>Sungouiella</taxon>
    </lineage>
</organism>
<keyword evidence="5" id="KW-1185">Reference proteome</keyword>
<feature type="domain" description="Rab-GAP TBC" evidence="3">
    <location>
        <begin position="244"/>
        <end position="342"/>
    </location>
</feature>
<feature type="compositionally biased region" description="Polar residues" evidence="2">
    <location>
        <begin position="15"/>
        <end position="24"/>
    </location>
</feature>
<dbReference type="GO" id="GO:0005096">
    <property type="term" value="F:GTPase activator activity"/>
    <property type="evidence" value="ECO:0007669"/>
    <property type="project" value="TreeGrafter"/>
</dbReference>
<dbReference type="Gene3D" id="1.10.472.80">
    <property type="entry name" value="Ypt/Rab-GAP domain of gyp1p, domain 3"/>
    <property type="match status" value="1"/>
</dbReference>
<feature type="region of interest" description="Disordered" evidence="2">
    <location>
        <begin position="1"/>
        <end position="49"/>
    </location>
</feature>
<evidence type="ECO:0000256" key="1">
    <source>
        <dbReference type="SAM" id="Coils"/>
    </source>
</evidence>
<dbReference type="STRING" id="45354.A0A1L0C533"/>
<dbReference type="AlphaFoldDB" id="A0A1L0C533"/>
<dbReference type="PANTHER" id="PTHR47219">
    <property type="entry name" value="RAB GTPASE-ACTIVATING PROTEIN 1-LIKE"/>
    <property type="match status" value="1"/>
</dbReference>
<evidence type="ECO:0000256" key="2">
    <source>
        <dbReference type="SAM" id="MobiDB-lite"/>
    </source>
</evidence>
<dbReference type="Proteomes" id="UP000182334">
    <property type="component" value="Chromosome VII"/>
</dbReference>
<feature type="coiled-coil region" evidence="1">
    <location>
        <begin position="381"/>
        <end position="494"/>
    </location>
</feature>
<reference evidence="4 5" key="1">
    <citation type="submission" date="2016-10" db="EMBL/GenBank/DDBJ databases">
        <authorList>
            <person name="de Groot N.N."/>
        </authorList>
    </citation>
    <scope>NUCLEOTIDE SEQUENCE [LARGE SCALE GENOMIC DNA]</scope>
    <source>
        <strain evidence="4 5">CBS 141442</strain>
    </source>
</reference>
<proteinExistence type="predicted"/>
<dbReference type="EMBL" id="LT635762">
    <property type="protein sequence ID" value="SGZ57922.1"/>
    <property type="molecule type" value="Genomic_DNA"/>
</dbReference>
<evidence type="ECO:0000259" key="3">
    <source>
        <dbReference type="Pfam" id="PF23436"/>
    </source>
</evidence>
<gene>
    <name evidence="4" type="ORF">SAMEA4029010_CIC11G00000003458</name>
</gene>
<evidence type="ECO:0000313" key="5">
    <source>
        <dbReference type="Proteomes" id="UP000182334"/>
    </source>
</evidence>
<name>A0A1L0C533_9ASCO</name>
<evidence type="ECO:0000313" key="4">
    <source>
        <dbReference type="EMBL" id="SGZ57922.1"/>
    </source>
</evidence>
<dbReference type="GO" id="GO:0031267">
    <property type="term" value="F:small GTPase binding"/>
    <property type="evidence" value="ECO:0007669"/>
    <property type="project" value="TreeGrafter"/>
</dbReference>
<dbReference type="GO" id="GO:0030427">
    <property type="term" value="C:site of polarized growth"/>
    <property type="evidence" value="ECO:0007669"/>
    <property type="project" value="UniProtKB-ARBA"/>
</dbReference>
<dbReference type="Pfam" id="PF23436">
    <property type="entry name" value="RabGap-TBC_2"/>
    <property type="match status" value="1"/>
</dbReference>
<dbReference type="SUPFAM" id="SSF47923">
    <property type="entry name" value="Ypt/Rab-GAP domain of gyp1p"/>
    <property type="match status" value="1"/>
</dbReference>
<dbReference type="InterPro" id="IPR000195">
    <property type="entry name" value="Rab-GAP-TBC_dom"/>
</dbReference>
<protein>
    <submittedName>
        <fullName evidence="4">CIC11C00000003458</fullName>
    </submittedName>
</protein>
<keyword evidence="1" id="KW-0175">Coiled coil</keyword>